<dbReference type="Proteomes" id="UP001501170">
    <property type="component" value="Unassembled WGS sequence"/>
</dbReference>
<proteinExistence type="predicted"/>
<name>A0ABN3HAP0_9ACTN</name>
<comment type="caution">
    <text evidence="2">The sequence shown here is derived from an EMBL/GenBank/DDBJ whole genome shotgun (WGS) entry which is preliminary data.</text>
</comment>
<dbReference type="SMART" id="SM00530">
    <property type="entry name" value="HTH_XRE"/>
    <property type="match status" value="1"/>
</dbReference>
<evidence type="ECO:0000313" key="3">
    <source>
        <dbReference type="Proteomes" id="UP001501170"/>
    </source>
</evidence>
<dbReference type="CDD" id="cd00093">
    <property type="entry name" value="HTH_XRE"/>
    <property type="match status" value="1"/>
</dbReference>
<gene>
    <name evidence="2" type="ORF">GCM10009855_11810</name>
</gene>
<accession>A0ABN3HAP0</accession>
<dbReference type="InterPro" id="IPR001387">
    <property type="entry name" value="Cro/C1-type_HTH"/>
</dbReference>
<feature type="domain" description="HTH cro/C1-type" evidence="1">
    <location>
        <begin position="33"/>
        <end position="74"/>
    </location>
</feature>
<dbReference type="Pfam" id="PF13560">
    <property type="entry name" value="HTH_31"/>
    <property type="match status" value="1"/>
</dbReference>
<protein>
    <submittedName>
        <fullName evidence="2">Helix-turn-helix transcriptional regulator</fullName>
    </submittedName>
</protein>
<organism evidence="2 3">
    <name type="scientific">Gordonia cholesterolivorans</name>
    <dbReference type="NCBI Taxonomy" id="559625"/>
    <lineage>
        <taxon>Bacteria</taxon>
        <taxon>Bacillati</taxon>
        <taxon>Actinomycetota</taxon>
        <taxon>Actinomycetes</taxon>
        <taxon>Mycobacteriales</taxon>
        <taxon>Gordoniaceae</taxon>
        <taxon>Gordonia</taxon>
    </lineage>
</organism>
<evidence type="ECO:0000313" key="2">
    <source>
        <dbReference type="EMBL" id="GAA2374210.1"/>
    </source>
</evidence>
<dbReference type="Gene3D" id="1.10.260.40">
    <property type="entry name" value="lambda repressor-like DNA-binding domains"/>
    <property type="match status" value="1"/>
</dbReference>
<dbReference type="PROSITE" id="PS50943">
    <property type="entry name" value="HTH_CROC1"/>
    <property type="match status" value="1"/>
</dbReference>
<evidence type="ECO:0000259" key="1">
    <source>
        <dbReference type="PROSITE" id="PS50943"/>
    </source>
</evidence>
<keyword evidence="3" id="KW-1185">Reference proteome</keyword>
<sequence length="103" mass="10783">MVRLPLTPEQLAAGRRLGVLFRSARADRDPVRVAAAAGISPETLRKLESGRMPSPSFGTVVGLCAALEMPVDDAVATWLADGVDGDRVDGDRIGGGRDERAVG</sequence>
<reference evidence="2 3" key="1">
    <citation type="journal article" date="2019" name="Int. J. Syst. Evol. Microbiol.">
        <title>The Global Catalogue of Microorganisms (GCM) 10K type strain sequencing project: providing services to taxonomists for standard genome sequencing and annotation.</title>
        <authorList>
            <consortium name="The Broad Institute Genomics Platform"/>
            <consortium name="The Broad Institute Genome Sequencing Center for Infectious Disease"/>
            <person name="Wu L."/>
            <person name="Ma J."/>
        </authorList>
    </citation>
    <scope>NUCLEOTIDE SEQUENCE [LARGE SCALE GENOMIC DNA]</scope>
    <source>
        <strain evidence="2 3">JCM 16227</strain>
    </source>
</reference>
<dbReference type="EMBL" id="BAAARB010000004">
    <property type="protein sequence ID" value="GAA2374210.1"/>
    <property type="molecule type" value="Genomic_DNA"/>
</dbReference>
<dbReference type="SUPFAM" id="SSF47413">
    <property type="entry name" value="lambda repressor-like DNA-binding domains"/>
    <property type="match status" value="1"/>
</dbReference>
<dbReference type="RefSeq" id="WP_006896301.1">
    <property type="nucleotide sequence ID" value="NZ_BAAARB010000004.1"/>
</dbReference>
<dbReference type="InterPro" id="IPR010982">
    <property type="entry name" value="Lambda_DNA-bd_dom_sf"/>
</dbReference>